<sequence>MSQKQLCASIEPLVLRGRTEGKGAITMLPIDISPSGNIHTALKVQVGDSAMCIHLIFTPEQGGDIHSVENPDGEIFLDDETVNAYQYLTIQGKRYHVYAAPFQR</sequence>
<accession>A0A532V160</accession>
<evidence type="ECO:0000313" key="2">
    <source>
        <dbReference type="Proteomes" id="UP000317778"/>
    </source>
</evidence>
<evidence type="ECO:0000313" key="1">
    <source>
        <dbReference type="EMBL" id="TKJ40954.1"/>
    </source>
</evidence>
<dbReference type="Proteomes" id="UP000317778">
    <property type="component" value="Unassembled WGS sequence"/>
</dbReference>
<protein>
    <submittedName>
        <fullName evidence="1">Uncharacterized protein</fullName>
    </submittedName>
</protein>
<comment type="caution">
    <text evidence="1">The sequence shown here is derived from an EMBL/GenBank/DDBJ whole genome shotgun (WGS) entry which is preliminary data.</text>
</comment>
<organism evidence="1 2">
    <name type="scientific">candidate division TA06 bacterium B3_TA06</name>
    <dbReference type="NCBI Taxonomy" id="2012487"/>
    <lineage>
        <taxon>Bacteria</taxon>
        <taxon>Bacteria division TA06</taxon>
    </lineage>
</organism>
<gene>
    <name evidence="1" type="ORF">CEE36_08795</name>
</gene>
<dbReference type="AlphaFoldDB" id="A0A532V160"/>
<proteinExistence type="predicted"/>
<dbReference type="EMBL" id="NJBO01000015">
    <property type="protein sequence ID" value="TKJ40954.1"/>
    <property type="molecule type" value="Genomic_DNA"/>
</dbReference>
<name>A0A532V160_UNCT6</name>
<reference evidence="1 2" key="1">
    <citation type="submission" date="2017-06" db="EMBL/GenBank/DDBJ databases">
        <title>Novel microbial phyla capable of carbon fixation and sulfur reduction in deep-sea sediments.</title>
        <authorList>
            <person name="Huang J."/>
            <person name="Baker B."/>
            <person name="Wang Y."/>
        </authorList>
    </citation>
    <scope>NUCLEOTIDE SEQUENCE [LARGE SCALE GENOMIC DNA]</scope>
    <source>
        <strain evidence="1">B3_TA06</strain>
    </source>
</reference>